<dbReference type="Proteomes" id="UP000000611">
    <property type="component" value="Plasmid pl165"/>
</dbReference>
<dbReference type="OrthoDB" id="351026at2"/>
<gene>
    <name evidence="1" type="ordered locus">BDU_1086</name>
</gene>
<keyword evidence="2" id="KW-1185">Reference proteome</keyword>
<dbReference type="RefSeq" id="WP_012539421.1">
    <property type="nucleotide sequence ID" value="NC_011247.1"/>
</dbReference>
<evidence type="ECO:0000313" key="2">
    <source>
        <dbReference type="Proteomes" id="UP000000611"/>
    </source>
</evidence>
<sequence>MGLGIDATKKDLTYLSNFNIELDEYLKSKFKSKFMGSNDFFKKQIASLFSISNSNDFKSKDFGKVFAKDFSDDFISYLPKLSKSKLPNIDFDLIESPKSMKNLNFKDLSMKPFRSREKNDNQENNFNLIKPLVSNSFLIPLLPMESNNLYDNLPRLNSNLDLVSNANIKSNMLYSDIFKYLNVNAASKPRLNMLPGDFDFKTKGDSVLGINDVTYNKSETQKIKSMLASTGKFDTQVDINDFIRKTAGFKSLLFNDQQKSVTDIPKMFFEMVNLASNFKGKQKPNDNDDAVSVVYKLFNDDILSSLKNQLTKSFATIKEKRTDYIKGSLGNSLGVPLGGSASDLFSTLMSQFGTKLDVMLKDFNLKKIIGWNSDEEKSEDAEQDVVDKTSLKIEPEANLGTNLDLDSLKFNDVCNDLNVILIEIRDSIKQVCGMDFERNVLDPLSVYFNNVENAINALSDAITRNSQGGSFGSNINDSKIGNAISRIP</sequence>
<dbReference type="EMBL" id="CP000979">
    <property type="protein sequence ID" value="ACH93881.1"/>
    <property type="molecule type" value="Genomic_DNA"/>
</dbReference>
<accession>B5RNE5</accession>
<geneLocation type="plasmid" evidence="1 2">
    <name>pl165</name>
</geneLocation>
<dbReference type="AlphaFoldDB" id="B5RNE5"/>
<dbReference type="KEGG" id="bdu:BDU_1086"/>
<name>B5RNE5_BORDL</name>
<proteinExistence type="predicted"/>
<reference evidence="1 2" key="1">
    <citation type="journal article" date="2008" name="PLoS Genet.">
        <title>The genome of Borrelia recurrentis, the agent of deadly louse-borne relapsing fever, is a degraded subset of tick-borne Borrelia duttonii.</title>
        <authorList>
            <person name="Lescot M."/>
            <person name="Audic S."/>
            <person name="Robert C."/>
            <person name="Nguyen T.T."/>
            <person name="Blanc G."/>
            <person name="Cutler S.J."/>
            <person name="Wincker P."/>
            <person name="Couloux A."/>
            <person name="Claverie J.-M."/>
            <person name="Raoult D."/>
            <person name="Drancourt M."/>
        </authorList>
    </citation>
    <scope>NUCLEOTIDE SEQUENCE [LARGE SCALE GENOMIC DNA]</scope>
    <source>
        <strain evidence="1 2">Ly</strain>
    </source>
</reference>
<evidence type="ECO:0000313" key="1">
    <source>
        <dbReference type="EMBL" id="ACH93881.1"/>
    </source>
</evidence>
<keyword evidence="1" id="KW-0614">Plasmid</keyword>
<dbReference type="HOGENOM" id="CLU_622100_0_0_12"/>
<protein>
    <submittedName>
        <fullName evidence="1">Uncharacterized protein</fullName>
    </submittedName>
</protein>
<organism evidence="1 2">
    <name type="scientific">Borrelia duttonii (strain Ly)</name>
    <dbReference type="NCBI Taxonomy" id="412419"/>
    <lineage>
        <taxon>Bacteria</taxon>
        <taxon>Pseudomonadati</taxon>
        <taxon>Spirochaetota</taxon>
        <taxon>Spirochaetia</taxon>
        <taxon>Spirochaetales</taxon>
        <taxon>Borreliaceae</taxon>
        <taxon>Borrelia</taxon>
    </lineage>
</organism>